<keyword evidence="1" id="KW-0719">Serine esterase</keyword>
<comment type="catalytic activity">
    <reaction evidence="6">
        <text>feruloyl-polysaccharide + H2O = ferulate + polysaccharide.</text>
        <dbReference type="EC" id="3.1.1.73"/>
    </reaction>
</comment>
<protein>
    <recommendedName>
        <fullName evidence="7">Carboxylic ester hydrolase</fullName>
        <ecNumber evidence="7">3.1.1.-</ecNumber>
    </recommendedName>
</protein>
<organism evidence="9 10">
    <name type="scientific">Mycena rosella</name>
    <name type="common">Pink bonnet</name>
    <name type="synonym">Agaricus rosellus</name>
    <dbReference type="NCBI Taxonomy" id="1033263"/>
    <lineage>
        <taxon>Eukaryota</taxon>
        <taxon>Fungi</taxon>
        <taxon>Dikarya</taxon>
        <taxon>Basidiomycota</taxon>
        <taxon>Agaricomycotina</taxon>
        <taxon>Agaricomycetes</taxon>
        <taxon>Agaricomycetidae</taxon>
        <taxon>Agaricales</taxon>
        <taxon>Marasmiineae</taxon>
        <taxon>Mycenaceae</taxon>
        <taxon>Mycena</taxon>
    </lineage>
</organism>
<accession>A0AAD7G5D5</accession>
<evidence type="ECO:0000256" key="4">
    <source>
        <dbReference type="ARBA" id="ARBA00022801"/>
    </source>
</evidence>
<evidence type="ECO:0000313" key="9">
    <source>
        <dbReference type="EMBL" id="KAJ7658431.1"/>
    </source>
</evidence>
<dbReference type="Proteomes" id="UP001221757">
    <property type="component" value="Unassembled WGS sequence"/>
</dbReference>
<evidence type="ECO:0000313" key="10">
    <source>
        <dbReference type="Proteomes" id="UP001221757"/>
    </source>
</evidence>
<dbReference type="GO" id="GO:0030600">
    <property type="term" value="F:feruloyl esterase activity"/>
    <property type="evidence" value="ECO:0007669"/>
    <property type="project" value="UniProtKB-EC"/>
</dbReference>
<comment type="similarity">
    <text evidence="7">Belongs to the tannase family.</text>
</comment>
<dbReference type="EC" id="3.1.1.-" evidence="7"/>
<evidence type="ECO:0000256" key="7">
    <source>
        <dbReference type="RuleBase" id="RU361238"/>
    </source>
</evidence>
<sequence length="210" mass="22676">MTALALASPPLPPLPHDPSVYDRPSLAPSPPPAPTSTCDALDGLVDGIISEPDDCYFRPEILACTGTPMAGCLTPPQLDAVRNIYSPLVGDHGQFLYPRYSPSAEAEPIAGVIFGSSFFQFTALISSTNSKRVYNLISETLAMLSLDEFYRLFLIPGMSHCFGGLGAPAFGQGTAPDLIVVNASSHNILLALVDWVEWRCTRDHHRFRGE</sequence>
<keyword evidence="4 7" id="KW-0378">Hydrolase</keyword>
<name>A0AAD7G5D5_MYCRO</name>
<proteinExistence type="inferred from homology"/>
<evidence type="ECO:0000256" key="8">
    <source>
        <dbReference type="SAM" id="MobiDB-lite"/>
    </source>
</evidence>
<evidence type="ECO:0000256" key="6">
    <source>
        <dbReference type="ARBA" id="ARBA00034075"/>
    </source>
</evidence>
<dbReference type="GO" id="GO:0045493">
    <property type="term" value="P:xylan catabolic process"/>
    <property type="evidence" value="ECO:0007669"/>
    <property type="project" value="UniProtKB-KW"/>
</dbReference>
<keyword evidence="10" id="KW-1185">Reference proteome</keyword>
<keyword evidence="3" id="KW-0732">Signal</keyword>
<evidence type="ECO:0000256" key="2">
    <source>
        <dbReference type="ARBA" id="ARBA00022651"/>
    </source>
</evidence>
<keyword evidence="5" id="KW-1015">Disulfide bond</keyword>
<dbReference type="AlphaFoldDB" id="A0AAD7G5D5"/>
<comment type="caution">
    <text evidence="9">The sequence shown here is derived from an EMBL/GenBank/DDBJ whole genome shotgun (WGS) entry which is preliminary data.</text>
</comment>
<keyword evidence="2" id="KW-0624">Polysaccharide degradation</keyword>
<evidence type="ECO:0000256" key="3">
    <source>
        <dbReference type="ARBA" id="ARBA00022729"/>
    </source>
</evidence>
<dbReference type="Pfam" id="PF07519">
    <property type="entry name" value="Tannase"/>
    <property type="match status" value="1"/>
</dbReference>
<dbReference type="EMBL" id="JARKIE010000281">
    <property type="protein sequence ID" value="KAJ7658431.1"/>
    <property type="molecule type" value="Genomic_DNA"/>
</dbReference>
<reference evidence="9" key="1">
    <citation type="submission" date="2023-03" db="EMBL/GenBank/DDBJ databases">
        <title>Massive genome expansion in bonnet fungi (Mycena s.s.) driven by repeated elements and novel gene families across ecological guilds.</title>
        <authorList>
            <consortium name="Lawrence Berkeley National Laboratory"/>
            <person name="Harder C.B."/>
            <person name="Miyauchi S."/>
            <person name="Viragh M."/>
            <person name="Kuo A."/>
            <person name="Thoen E."/>
            <person name="Andreopoulos B."/>
            <person name="Lu D."/>
            <person name="Skrede I."/>
            <person name="Drula E."/>
            <person name="Henrissat B."/>
            <person name="Morin E."/>
            <person name="Kohler A."/>
            <person name="Barry K."/>
            <person name="LaButti K."/>
            <person name="Morin E."/>
            <person name="Salamov A."/>
            <person name="Lipzen A."/>
            <person name="Mereny Z."/>
            <person name="Hegedus B."/>
            <person name="Baldrian P."/>
            <person name="Stursova M."/>
            <person name="Weitz H."/>
            <person name="Taylor A."/>
            <person name="Grigoriev I.V."/>
            <person name="Nagy L.G."/>
            <person name="Martin F."/>
            <person name="Kauserud H."/>
        </authorList>
    </citation>
    <scope>NUCLEOTIDE SEQUENCE</scope>
    <source>
        <strain evidence="9">CBHHK067</strain>
    </source>
</reference>
<gene>
    <name evidence="9" type="ORF">B0H17DRAFT_1213241</name>
</gene>
<feature type="region of interest" description="Disordered" evidence="8">
    <location>
        <begin position="1"/>
        <end position="35"/>
    </location>
</feature>
<evidence type="ECO:0000256" key="5">
    <source>
        <dbReference type="ARBA" id="ARBA00023157"/>
    </source>
</evidence>
<dbReference type="PANTHER" id="PTHR33938:SF15">
    <property type="entry name" value="FERULOYL ESTERASE B-RELATED"/>
    <property type="match status" value="1"/>
</dbReference>
<keyword evidence="2" id="KW-0858">Xylan degradation</keyword>
<keyword evidence="2" id="KW-0119">Carbohydrate metabolism</keyword>
<evidence type="ECO:0000256" key="1">
    <source>
        <dbReference type="ARBA" id="ARBA00022487"/>
    </source>
</evidence>
<dbReference type="InterPro" id="IPR011118">
    <property type="entry name" value="Tannase/feruloyl_esterase"/>
</dbReference>
<dbReference type="PANTHER" id="PTHR33938">
    <property type="entry name" value="FERULOYL ESTERASE B-RELATED"/>
    <property type="match status" value="1"/>
</dbReference>